<keyword evidence="4" id="KW-1185">Reference proteome</keyword>
<protein>
    <recommendedName>
        <fullName evidence="2">Helix-turn-helix domain-containing protein</fullName>
    </recommendedName>
</protein>
<name>A0ABP6R6A5_9MICC</name>
<proteinExistence type="predicted"/>
<dbReference type="SUPFAM" id="SSF46955">
    <property type="entry name" value="Putative DNA-binding domain"/>
    <property type="match status" value="1"/>
</dbReference>
<organism evidence="3 4">
    <name type="scientific">Nesterenkonia halobia</name>
    <dbReference type="NCBI Taxonomy" id="37922"/>
    <lineage>
        <taxon>Bacteria</taxon>
        <taxon>Bacillati</taxon>
        <taxon>Actinomycetota</taxon>
        <taxon>Actinomycetes</taxon>
        <taxon>Micrococcales</taxon>
        <taxon>Micrococcaceae</taxon>
        <taxon>Nesterenkonia</taxon>
    </lineage>
</organism>
<feature type="domain" description="Helix-turn-helix" evidence="2">
    <location>
        <begin position="29"/>
        <end position="77"/>
    </location>
</feature>
<dbReference type="InterPro" id="IPR041657">
    <property type="entry name" value="HTH_17"/>
</dbReference>
<evidence type="ECO:0000313" key="4">
    <source>
        <dbReference type="Proteomes" id="UP001501736"/>
    </source>
</evidence>
<evidence type="ECO:0000256" key="1">
    <source>
        <dbReference type="SAM" id="MobiDB-lite"/>
    </source>
</evidence>
<evidence type="ECO:0000259" key="2">
    <source>
        <dbReference type="Pfam" id="PF12728"/>
    </source>
</evidence>
<accession>A0ABP6R6A5</accession>
<feature type="region of interest" description="Disordered" evidence="1">
    <location>
        <begin position="1"/>
        <end position="24"/>
    </location>
</feature>
<dbReference type="InterPro" id="IPR009061">
    <property type="entry name" value="DNA-bd_dom_put_sf"/>
</dbReference>
<evidence type="ECO:0000313" key="3">
    <source>
        <dbReference type="EMBL" id="GAA3278952.1"/>
    </source>
</evidence>
<reference evidence="4" key="1">
    <citation type="journal article" date="2019" name="Int. J. Syst. Evol. Microbiol.">
        <title>The Global Catalogue of Microorganisms (GCM) 10K type strain sequencing project: providing services to taxonomists for standard genome sequencing and annotation.</title>
        <authorList>
            <consortium name="The Broad Institute Genomics Platform"/>
            <consortium name="The Broad Institute Genome Sequencing Center for Infectious Disease"/>
            <person name="Wu L."/>
            <person name="Ma J."/>
        </authorList>
    </citation>
    <scope>NUCLEOTIDE SEQUENCE [LARGE SCALE GENOMIC DNA]</scope>
    <source>
        <strain evidence="4">JCM 11483</strain>
    </source>
</reference>
<dbReference type="Pfam" id="PF12728">
    <property type="entry name" value="HTH_17"/>
    <property type="match status" value="1"/>
</dbReference>
<dbReference type="EMBL" id="BAAAYG010000001">
    <property type="protein sequence ID" value="GAA3278952.1"/>
    <property type="molecule type" value="Genomic_DNA"/>
</dbReference>
<dbReference type="Proteomes" id="UP001501736">
    <property type="component" value="Unassembled WGS sequence"/>
</dbReference>
<gene>
    <name evidence="3" type="ORF">GCM10020260_01600</name>
</gene>
<sequence>MVAARRNRSYVVGMNTHEQRPAQAAHDEYLTADEVAKLLKIPRSTLSWWRQKRTGPRFAHVGRHVRYLASDVQAYCEAAIVPTSDTRPK</sequence>
<comment type="caution">
    <text evidence="3">The sequence shown here is derived from an EMBL/GenBank/DDBJ whole genome shotgun (WGS) entry which is preliminary data.</text>
</comment>